<comment type="pathway">
    <text evidence="1">Metabolic intermediate biosynthesis; 5-phospho-alpha-D-ribose 1-diphosphate biosynthesis; 5-phospho-alpha-D-ribose 1-diphosphate from D-ribose 5-phosphate (route I): step 1/1.</text>
</comment>
<dbReference type="PANTHER" id="PTHR10210:SF32">
    <property type="entry name" value="RIBOSE-PHOSPHATE PYROPHOSPHOKINASE 2"/>
    <property type="match status" value="1"/>
</dbReference>
<dbReference type="Pfam" id="PF14572">
    <property type="entry name" value="Pribosyl_synth"/>
    <property type="match status" value="1"/>
</dbReference>
<comment type="similarity">
    <text evidence="2">Belongs to the ribose-phosphate pyrophosphokinase family.</text>
</comment>
<accession>A0A1Z5KF83</accession>
<dbReference type="InParanoid" id="A0A1Z5KF83"/>
<dbReference type="GO" id="GO:0016301">
    <property type="term" value="F:kinase activity"/>
    <property type="evidence" value="ECO:0007669"/>
    <property type="project" value="UniProtKB-KW"/>
</dbReference>
<dbReference type="GO" id="GO:0006164">
    <property type="term" value="P:purine nucleotide biosynthetic process"/>
    <property type="evidence" value="ECO:0007669"/>
    <property type="project" value="TreeGrafter"/>
</dbReference>
<dbReference type="InterPro" id="IPR029057">
    <property type="entry name" value="PRTase-like"/>
</dbReference>
<dbReference type="InterPro" id="IPR005946">
    <property type="entry name" value="Rib-P_diPkinase"/>
</dbReference>
<sequence>MFLADQEVPLDKISLQSRIPPTRDENETTNLQKSIRALDHAHDIAFREQQALATSMQDVAAQAKDRVQSLQTHDHPMVTTQKMYFYKTSELQTDMADRFIILAGSSSVDVGGDIAHLLGVPVNQMHTGKFIDGEVNIQIQESVRGKHVYIVNSTTSADALMELLLMIPTLRRASAKKVTAVIPYYGYSRQDQKHFRRREPIAAADIALMLEEMGVDRVICLDLHADSLQGFFSPTCPVEHLMPAPVAAAYFHEELMPRVGENYPPITVVAAHEGQVARASQFRTVLQRLSGQNVDLAVLTKSKMAPGSSQYEAKLVGNVAGRKCILVDDIVNTGTTMVSNIEGLKQHGAESIYAWATHAVFGPPNVNDAPERLQELDELEFLLVSNSITTDRQLPPKIRVLNVAPLLAEAIARSLHNQSISSILSLEPLERYDA</sequence>
<dbReference type="EC" id="2.7.6.1" evidence="3"/>
<dbReference type="Gene3D" id="3.40.50.2020">
    <property type="match status" value="2"/>
</dbReference>
<evidence type="ECO:0000256" key="6">
    <source>
        <dbReference type="ARBA" id="ARBA00022727"/>
    </source>
</evidence>
<dbReference type="GO" id="GO:0005737">
    <property type="term" value="C:cytoplasm"/>
    <property type="evidence" value="ECO:0007669"/>
    <property type="project" value="TreeGrafter"/>
</dbReference>
<dbReference type="NCBIfam" id="TIGR01251">
    <property type="entry name" value="ribP_PPkin"/>
    <property type="match status" value="1"/>
</dbReference>
<dbReference type="Pfam" id="PF13793">
    <property type="entry name" value="Pribosyltran_N"/>
    <property type="match status" value="1"/>
</dbReference>
<dbReference type="GO" id="GO:0000287">
    <property type="term" value="F:magnesium ion binding"/>
    <property type="evidence" value="ECO:0007669"/>
    <property type="project" value="InterPro"/>
</dbReference>
<comment type="catalytic activity">
    <reaction evidence="11">
        <text>D-ribose 5-phosphate + ATP = 5-phospho-alpha-D-ribose 1-diphosphate + AMP + H(+)</text>
        <dbReference type="Rhea" id="RHEA:15609"/>
        <dbReference type="ChEBI" id="CHEBI:15378"/>
        <dbReference type="ChEBI" id="CHEBI:30616"/>
        <dbReference type="ChEBI" id="CHEBI:58017"/>
        <dbReference type="ChEBI" id="CHEBI:78346"/>
        <dbReference type="ChEBI" id="CHEBI:456215"/>
        <dbReference type="EC" id="2.7.6.1"/>
    </reaction>
</comment>
<dbReference type="PANTHER" id="PTHR10210">
    <property type="entry name" value="RIBOSE-PHOSPHATE DIPHOSPHOKINASE FAMILY MEMBER"/>
    <property type="match status" value="1"/>
</dbReference>
<evidence type="ECO:0000256" key="10">
    <source>
        <dbReference type="ARBA" id="ARBA00022842"/>
    </source>
</evidence>
<keyword evidence="8" id="KW-0418">Kinase</keyword>
<dbReference type="EMBL" id="BDSP01000218">
    <property type="protein sequence ID" value="GAX24899.1"/>
    <property type="molecule type" value="Genomic_DNA"/>
</dbReference>
<dbReference type="GO" id="GO:0005524">
    <property type="term" value="F:ATP binding"/>
    <property type="evidence" value="ECO:0007669"/>
    <property type="project" value="UniProtKB-KW"/>
</dbReference>
<evidence type="ECO:0000256" key="8">
    <source>
        <dbReference type="ARBA" id="ARBA00022777"/>
    </source>
</evidence>
<evidence type="ECO:0000256" key="5">
    <source>
        <dbReference type="ARBA" id="ARBA00022723"/>
    </source>
</evidence>
<dbReference type="FunFam" id="3.40.50.2020:FF:000007">
    <property type="entry name" value="Ribose-phosphate pyrophosphokinase"/>
    <property type="match status" value="1"/>
</dbReference>
<evidence type="ECO:0000256" key="4">
    <source>
        <dbReference type="ARBA" id="ARBA00022679"/>
    </source>
</evidence>
<evidence type="ECO:0000256" key="1">
    <source>
        <dbReference type="ARBA" id="ARBA00004996"/>
    </source>
</evidence>
<evidence type="ECO:0000313" key="14">
    <source>
        <dbReference type="Proteomes" id="UP000198406"/>
    </source>
</evidence>
<keyword evidence="9" id="KW-0067">ATP-binding</keyword>
<dbReference type="SUPFAM" id="SSF53271">
    <property type="entry name" value="PRTase-like"/>
    <property type="match status" value="2"/>
</dbReference>
<gene>
    <name evidence="13" type="ORF">FisN_2Lh170</name>
</gene>
<protein>
    <recommendedName>
        <fullName evidence="3">ribose-phosphate diphosphokinase</fullName>
        <ecNumber evidence="3">2.7.6.1</ecNumber>
    </recommendedName>
</protein>
<dbReference type="SMART" id="SM01400">
    <property type="entry name" value="Pribosyltran_N"/>
    <property type="match status" value="1"/>
</dbReference>
<comment type="caution">
    <text evidence="13">The sequence shown here is derived from an EMBL/GenBank/DDBJ whole genome shotgun (WGS) entry which is preliminary data.</text>
</comment>
<evidence type="ECO:0000256" key="11">
    <source>
        <dbReference type="ARBA" id="ARBA00049535"/>
    </source>
</evidence>
<dbReference type="OrthoDB" id="413572at2759"/>
<name>A0A1Z5KF83_FISSO</name>
<keyword evidence="7" id="KW-0547">Nucleotide-binding</keyword>
<dbReference type="CDD" id="cd06223">
    <property type="entry name" value="PRTases_typeI"/>
    <property type="match status" value="1"/>
</dbReference>
<organism evidence="13 14">
    <name type="scientific">Fistulifera solaris</name>
    <name type="common">Oleaginous diatom</name>
    <dbReference type="NCBI Taxonomy" id="1519565"/>
    <lineage>
        <taxon>Eukaryota</taxon>
        <taxon>Sar</taxon>
        <taxon>Stramenopiles</taxon>
        <taxon>Ochrophyta</taxon>
        <taxon>Bacillariophyta</taxon>
        <taxon>Bacillariophyceae</taxon>
        <taxon>Bacillariophycidae</taxon>
        <taxon>Naviculales</taxon>
        <taxon>Naviculaceae</taxon>
        <taxon>Fistulifera</taxon>
    </lineage>
</organism>
<dbReference type="InterPro" id="IPR029099">
    <property type="entry name" value="Pribosyltran_N"/>
</dbReference>
<keyword evidence="6" id="KW-0545">Nucleotide biosynthesis</keyword>
<evidence type="ECO:0000259" key="12">
    <source>
        <dbReference type="Pfam" id="PF13793"/>
    </source>
</evidence>
<reference evidence="13 14" key="1">
    <citation type="journal article" date="2015" name="Plant Cell">
        <title>Oil accumulation by the oleaginous diatom Fistulifera solaris as revealed by the genome and transcriptome.</title>
        <authorList>
            <person name="Tanaka T."/>
            <person name="Maeda Y."/>
            <person name="Veluchamy A."/>
            <person name="Tanaka M."/>
            <person name="Abida H."/>
            <person name="Marechal E."/>
            <person name="Bowler C."/>
            <person name="Muto M."/>
            <person name="Sunaga Y."/>
            <person name="Tanaka M."/>
            <person name="Yoshino T."/>
            <person name="Taniguchi T."/>
            <person name="Fukuda Y."/>
            <person name="Nemoto M."/>
            <person name="Matsumoto M."/>
            <person name="Wong P.S."/>
            <person name="Aburatani S."/>
            <person name="Fujibuchi W."/>
        </authorList>
    </citation>
    <scope>NUCLEOTIDE SEQUENCE [LARGE SCALE GENOMIC DNA]</scope>
    <source>
        <strain evidence="13 14">JPCC DA0580</strain>
    </source>
</reference>
<keyword evidence="14" id="KW-1185">Reference proteome</keyword>
<dbReference type="GO" id="GO:0004749">
    <property type="term" value="F:ribose phosphate diphosphokinase activity"/>
    <property type="evidence" value="ECO:0007669"/>
    <property type="project" value="UniProtKB-EC"/>
</dbReference>
<keyword evidence="10" id="KW-0460">Magnesium</keyword>
<dbReference type="Proteomes" id="UP000198406">
    <property type="component" value="Unassembled WGS sequence"/>
</dbReference>
<evidence type="ECO:0000256" key="7">
    <source>
        <dbReference type="ARBA" id="ARBA00022741"/>
    </source>
</evidence>
<dbReference type="InterPro" id="IPR000836">
    <property type="entry name" value="PRTase_dom"/>
</dbReference>
<dbReference type="GO" id="GO:0006015">
    <property type="term" value="P:5-phosphoribose 1-diphosphate biosynthetic process"/>
    <property type="evidence" value="ECO:0007669"/>
    <property type="project" value="TreeGrafter"/>
</dbReference>
<evidence type="ECO:0000256" key="2">
    <source>
        <dbReference type="ARBA" id="ARBA00006478"/>
    </source>
</evidence>
<feature type="domain" description="Ribose-phosphate pyrophosphokinase N-terminal" evidence="12">
    <location>
        <begin position="100"/>
        <end position="214"/>
    </location>
</feature>
<evidence type="ECO:0000256" key="9">
    <source>
        <dbReference type="ARBA" id="ARBA00022840"/>
    </source>
</evidence>
<evidence type="ECO:0000256" key="3">
    <source>
        <dbReference type="ARBA" id="ARBA00013247"/>
    </source>
</evidence>
<dbReference type="AlphaFoldDB" id="A0A1Z5KF83"/>
<keyword evidence="4" id="KW-0808">Transferase</keyword>
<evidence type="ECO:0000313" key="13">
    <source>
        <dbReference type="EMBL" id="GAX24899.1"/>
    </source>
</evidence>
<proteinExistence type="inferred from homology"/>
<keyword evidence="5" id="KW-0479">Metal-binding</keyword>
<dbReference type="GO" id="GO:0002189">
    <property type="term" value="C:ribose phosphate diphosphokinase complex"/>
    <property type="evidence" value="ECO:0007669"/>
    <property type="project" value="TreeGrafter"/>
</dbReference>